<protein>
    <submittedName>
        <fullName evidence="1">Uncharacterized protein</fullName>
    </submittedName>
</protein>
<proteinExistence type="predicted"/>
<reference evidence="2" key="1">
    <citation type="journal article" date="2019" name="Int. J. Syst. Evol. Microbiol.">
        <title>The Global Catalogue of Microorganisms (GCM) 10K type strain sequencing project: providing services to taxonomists for standard genome sequencing and annotation.</title>
        <authorList>
            <consortium name="The Broad Institute Genomics Platform"/>
            <consortium name="The Broad Institute Genome Sequencing Center for Infectious Disease"/>
            <person name="Wu L."/>
            <person name="Ma J."/>
        </authorList>
    </citation>
    <scope>NUCLEOTIDE SEQUENCE [LARGE SCALE GENOMIC DNA]</scope>
    <source>
        <strain evidence="2">JCM 18283</strain>
    </source>
</reference>
<evidence type="ECO:0000313" key="2">
    <source>
        <dbReference type="Proteomes" id="UP001501436"/>
    </source>
</evidence>
<dbReference type="Proteomes" id="UP001501436">
    <property type="component" value="Unassembled WGS sequence"/>
</dbReference>
<name>A0ABP9G619_9SPHI</name>
<organism evidence="1 2">
    <name type="scientific">Mucilaginibacter defluvii</name>
    <dbReference type="NCBI Taxonomy" id="1196019"/>
    <lineage>
        <taxon>Bacteria</taxon>
        <taxon>Pseudomonadati</taxon>
        <taxon>Bacteroidota</taxon>
        <taxon>Sphingobacteriia</taxon>
        <taxon>Sphingobacteriales</taxon>
        <taxon>Sphingobacteriaceae</taxon>
        <taxon>Mucilaginibacter</taxon>
    </lineage>
</organism>
<dbReference type="EMBL" id="BAABJI010000004">
    <property type="protein sequence ID" value="GAA4926649.1"/>
    <property type="molecule type" value="Genomic_DNA"/>
</dbReference>
<accession>A0ABP9G619</accession>
<comment type="caution">
    <text evidence="1">The sequence shown here is derived from an EMBL/GenBank/DDBJ whole genome shotgun (WGS) entry which is preliminary data.</text>
</comment>
<keyword evidence="2" id="KW-1185">Reference proteome</keyword>
<gene>
    <name evidence="1" type="ORF">GCM10023313_33900</name>
</gene>
<evidence type="ECO:0000313" key="1">
    <source>
        <dbReference type="EMBL" id="GAA4926649.1"/>
    </source>
</evidence>
<sequence length="80" mass="9233">MPGLFIVNLIMATLKINVVNPKAMKLLHDLAELNLITIQENADNGFQRILKKLRSNNSDTPDLEEITKQVEIVRKRRHEK</sequence>